<dbReference type="PANTHER" id="PTHR43597">
    <property type="entry name" value="SULFUR ACCEPTOR PROTEIN CSDE"/>
    <property type="match status" value="1"/>
</dbReference>
<dbReference type="AlphaFoldDB" id="A0A3M2HTM4"/>
<proteinExistence type="inferred from homology"/>
<evidence type="ECO:0000256" key="1">
    <source>
        <dbReference type="ARBA" id="ARBA00010282"/>
    </source>
</evidence>
<gene>
    <name evidence="3" type="ORF">EBB59_08155</name>
</gene>
<dbReference type="SUPFAM" id="SSF82649">
    <property type="entry name" value="SufE/NifU"/>
    <property type="match status" value="1"/>
</dbReference>
<reference evidence="3 4" key="1">
    <citation type="submission" date="2018-10" db="EMBL/GenBank/DDBJ databases">
        <title>Proposal of Lysobacter pythonis sp. nov. isolated from royal pythons (Python regius).</title>
        <authorList>
            <person name="Hans-Juergen B."/>
            <person name="Huptas C."/>
            <person name="Sandra B."/>
            <person name="Igor L."/>
            <person name="Joachim S."/>
            <person name="Siegfried S."/>
            <person name="Mareike W."/>
            <person name="Peter K."/>
        </authorList>
    </citation>
    <scope>NUCLEOTIDE SEQUENCE [LARGE SCALE GENOMIC DNA]</scope>
    <source>
        <strain evidence="3 4">4284/11</strain>
    </source>
</reference>
<keyword evidence="4" id="KW-1185">Reference proteome</keyword>
<protein>
    <submittedName>
        <fullName evidence="3">SufE family protein</fullName>
    </submittedName>
</protein>
<dbReference type="Proteomes" id="UP000275012">
    <property type="component" value="Unassembled WGS sequence"/>
</dbReference>
<comment type="similarity">
    <text evidence="1">Belongs to the SufE family.</text>
</comment>
<dbReference type="Pfam" id="PF02657">
    <property type="entry name" value="SufE"/>
    <property type="match status" value="1"/>
</dbReference>
<organism evidence="3 4">
    <name type="scientific">Solilutibacter pythonis</name>
    <dbReference type="NCBI Taxonomy" id="2483112"/>
    <lineage>
        <taxon>Bacteria</taxon>
        <taxon>Pseudomonadati</taxon>
        <taxon>Pseudomonadota</taxon>
        <taxon>Gammaproteobacteria</taxon>
        <taxon>Lysobacterales</taxon>
        <taxon>Lysobacteraceae</taxon>
        <taxon>Solilutibacter</taxon>
    </lineage>
</organism>
<evidence type="ECO:0000313" key="3">
    <source>
        <dbReference type="EMBL" id="RMH91173.1"/>
    </source>
</evidence>
<name>A0A3M2HTM4_9GAMM</name>
<evidence type="ECO:0000259" key="2">
    <source>
        <dbReference type="Pfam" id="PF02657"/>
    </source>
</evidence>
<comment type="caution">
    <text evidence="3">The sequence shown here is derived from an EMBL/GenBank/DDBJ whole genome shotgun (WGS) entry which is preliminary data.</text>
</comment>
<dbReference type="Gene3D" id="3.90.1010.10">
    <property type="match status" value="1"/>
</dbReference>
<dbReference type="OrthoDB" id="9799320at2"/>
<sequence length="146" mass="15944">MAMQTIFPTEPSAAEAQATIAEEFALFGDWSERYQYLIDLGRKLPELPAEWKTERHRLHGCQSNVWIVAEGDASKLDFHAISDSAIVSGLIYLALRTYSGRPAAEILATTPDYIAAIGLARHLSPTRSNGLAALLAFIRERAASAA</sequence>
<feature type="domain" description="Fe-S metabolism associated" evidence="2">
    <location>
        <begin position="22"/>
        <end position="140"/>
    </location>
</feature>
<dbReference type="InterPro" id="IPR003808">
    <property type="entry name" value="Fe-S_metab-assoc_dom"/>
</dbReference>
<accession>A0A3M2HTM4</accession>
<dbReference type="EMBL" id="RFLY01000010">
    <property type="protein sequence ID" value="RMH91173.1"/>
    <property type="molecule type" value="Genomic_DNA"/>
</dbReference>
<evidence type="ECO:0000313" key="4">
    <source>
        <dbReference type="Proteomes" id="UP000275012"/>
    </source>
</evidence>
<dbReference type="PANTHER" id="PTHR43597:SF5">
    <property type="entry name" value="SUFE-LIKE PROTEIN 2, CHLOROPLASTIC"/>
    <property type="match status" value="1"/>
</dbReference>